<comment type="subcellular location">
    <subcellularLocation>
        <location evidence="1">Mitochondrion inner membrane</location>
        <topology evidence="1">Multi-pass membrane protein</topology>
    </subcellularLocation>
</comment>
<sequence length="509" mass="55579">MFFSYSLSSQDEQQSNTITTIITITTTTTITNTTTTTTITNTTTTSTITNTITTTITNTITTTINTTTTTTITNTTTTITNTTTTTITNTTTTTITNTTTTTITNTTTTITNTTTTITNTTTTTTITNTTTTTTITNTTTTTTITNTTTTTTITNTTTTTTLDTHNYNLSLFCRMVVAQRGVIPPPKHYADAAWFKYILSCCAATTAEMVTYPLDLTKTRLQIQGERGLNGTGSKRHPAQPYRGLARTAVGIVSEEGLLKLWQGVTPAVYRHLIYSGTRMVLYEKVREDLFTIRPDGTRPVWQAIVGGILVGGVAQLLASPADLIKVQMQMEGRRILEGKPPRIHSAGEAFVKIYQAGGVRGLWKGCTPNVYRSAFVNLGDLTTYDSVKRYFMTSWGLADNYWTHALSSACSGLIGATLGTPLDVVKTRIMNQPTDFRASFYSGLVSASLGSPADVVKARIMNQPTGPDGRGLLYHNSLDCLLKTHFRGMEVKTEEYRMHKKTRNLKLV</sequence>
<evidence type="ECO:0000256" key="10">
    <source>
        <dbReference type="PROSITE-ProRule" id="PRU00282"/>
    </source>
</evidence>
<evidence type="ECO:0000313" key="12">
    <source>
        <dbReference type="EMBL" id="KAK3880485.1"/>
    </source>
</evidence>
<evidence type="ECO:0000256" key="6">
    <source>
        <dbReference type="ARBA" id="ARBA00022792"/>
    </source>
</evidence>
<dbReference type="InterPro" id="IPR050391">
    <property type="entry name" value="Mito_Metabolite_Transporter"/>
</dbReference>
<dbReference type="Pfam" id="PF00153">
    <property type="entry name" value="Mito_carr"/>
    <property type="match status" value="3"/>
</dbReference>
<evidence type="ECO:0000256" key="1">
    <source>
        <dbReference type="ARBA" id="ARBA00004448"/>
    </source>
</evidence>
<keyword evidence="5" id="KW-0677">Repeat</keyword>
<dbReference type="Gene3D" id="1.50.40.10">
    <property type="entry name" value="Mitochondrial carrier domain"/>
    <property type="match status" value="1"/>
</dbReference>
<dbReference type="InterPro" id="IPR018108">
    <property type="entry name" value="MCP_transmembrane"/>
</dbReference>
<proteinExistence type="inferred from homology"/>
<keyword evidence="3 11" id="KW-0813">Transport</keyword>
<reference evidence="12" key="1">
    <citation type="submission" date="2023-10" db="EMBL/GenBank/DDBJ databases">
        <title>Genome assemblies of two species of porcelain crab, Petrolisthes cinctipes and Petrolisthes manimaculis (Anomura: Porcellanidae).</title>
        <authorList>
            <person name="Angst P."/>
        </authorList>
    </citation>
    <scope>NUCLEOTIDE SEQUENCE</scope>
    <source>
        <strain evidence="12">PB745_01</strain>
        <tissue evidence="12">Gill</tissue>
    </source>
</reference>
<evidence type="ECO:0000256" key="9">
    <source>
        <dbReference type="ARBA" id="ARBA00023136"/>
    </source>
</evidence>
<dbReference type="PRINTS" id="PR00926">
    <property type="entry name" value="MITOCARRIER"/>
</dbReference>
<keyword evidence="7" id="KW-1133">Transmembrane helix</keyword>
<keyword evidence="8" id="KW-0496">Mitochondrion</keyword>
<evidence type="ECO:0000313" key="13">
    <source>
        <dbReference type="Proteomes" id="UP001286313"/>
    </source>
</evidence>
<evidence type="ECO:0000256" key="7">
    <source>
        <dbReference type="ARBA" id="ARBA00022989"/>
    </source>
</evidence>
<dbReference type="InterPro" id="IPR002067">
    <property type="entry name" value="MCP"/>
</dbReference>
<name>A0AAE1FU86_PETCI</name>
<evidence type="ECO:0000256" key="11">
    <source>
        <dbReference type="RuleBase" id="RU000488"/>
    </source>
</evidence>
<evidence type="ECO:0008006" key="14">
    <source>
        <dbReference type="Google" id="ProtNLM"/>
    </source>
</evidence>
<dbReference type="SUPFAM" id="SSF103506">
    <property type="entry name" value="Mitochondrial carrier"/>
    <property type="match status" value="2"/>
</dbReference>
<dbReference type="PROSITE" id="PS50920">
    <property type="entry name" value="SOLCAR"/>
    <property type="match status" value="2"/>
</dbReference>
<dbReference type="Proteomes" id="UP001286313">
    <property type="component" value="Unassembled WGS sequence"/>
</dbReference>
<dbReference type="GO" id="GO:0005743">
    <property type="term" value="C:mitochondrial inner membrane"/>
    <property type="evidence" value="ECO:0007669"/>
    <property type="project" value="UniProtKB-SubCell"/>
</dbReference>
<dbReference type="FunFam" id="1.50.40.10:FF:000062">
    <property type="entry name" value="mitochondrial uncoupling protein 3"/>
    <property type="match status" value="1"/>
</dbReference>
<accession>A0AAE1FU86</accession>
<dbReference type="InterPro" id="IPR023395">
    <property type="entry name" value="MCP_dom_sf"/>
</dbReference>
<dbReference type="GO" id="GO:0055085">
    <property type="term" value="P:transmembrane transport"/>
    <property type="evidence" value="ECO:0007669"/>
    <property type="project" value="InterPro"/>
</dbReference>
<keyword evidence="9 10" id="KW-0472">Membrane</keyword>
<comment type="similarity">
    <text evidence="2 11">Belongs to the mitochondrial carrier (TC 2.A.29) family.</text>
</comment>
<dbReference type="AlphaFoldDB" id="A0AAE1FU86"/>
<comment type="caution">
    <text evidence="12">The sequence shown here is derived from an EMBL/GenBank/DDBJ whole genome shotgun (WGS) entry which is preliminary data.</text>
</comment>
<evidence type="ECO:0000256" key="2">
    <source>
        <dbReference type="ARBA" id="ARBA00006375"/>
    </source>
</evidence>
<evidence type="ECO:0000256" key="3">
    <source>
        <dbReference type="ARBA" id="ARBA00022448"/>
    </source>
</evidence>
<organism evidence="12 13">
    <name type="scientific">Petrolisthes cinctipes</name>
    <name type="common">Flat porcelain crab</name>
    <dbReference type="NCBI Taxonomy" id="88211"/>
    <lineage>
        <taxon>Eukaryota</taxon>
        <taxon>Metazoa</taxon>
        <taxon>Ecdysozoa</taxon>
        <taxon>Arthropoda</taxon>
        <taxon>Crustacea</taxon>
        <taxon>Multicrustacea</taxon>
        <taxon>Malacostraca</taxon>
        <taxon>Eumalacostraca</taxon>
        <taxon>Eucarida</taxon>
        <taxon>Decapoda</taxon>
        <taxon>Pleocyemata</taxon>
        <taxon>Anomura</taxon>
        <taxon>Galatheoidea</taxon>
        <taxon>Porcellanidae</taxon>
        <taxon>Petrolisthes</taxon>
    </lineage>
</organism>
<evidence type="ECO:0000256" key="4">
    <source>
        <dbReference type="ARBA" id="ARBA00022692"/>
    </source>
</evidence>
<feature type="repeat" description="Solcar" evidence="10">
    <location>
        <begin position="299"/>
        <end position="391"/>
    </location>
</feature>
<keyword evidence="13" id="KW-1185">Reference proteome</keyword>
<dbReference type="EMBL" id="JAWQEG010001322">
    <property type="protein sequence ID" value="KAK3880485.1"/>
    <property type="molecule type" value="Genomic_DNA"/>
</dbReference>
<evidence type="ECO:0000256" key="5">
    <source>
        <dbReference type="ARBA" id="ARBA00022737"/>
    </source>
</evidence>
<evidence type="ECO:0000256" key="8">
    <source>
        <dbReference type="ARBA" id="ARBA00023128"/>
    </source>
</evidence>
<keyword evidence="4 10" id="KW-0812">Transmembrane</keyword>
<keyword evidence="6" id="KW-0999">Mitochondrion inner membrane</keyword>
<gene>
    <name evidence="12" type="ORF">Pcinc_015031</name>
</gene>
<protein>
    <recommendedName>
        <fullName evidence="14">Mitochondrial uncoupling protein 4</fullName>
    </recommendedName>
</protein>
<dbReference type="PANTHER" id="PTHR45618">
    <property type="entry name" value="MITOCHONDRIAL DICARBOXYLATE CARRIER-RELATED"/>
    <property type="match status" value="1"/>
</dbReference>
<feature type="repeat" description="Solcar" evidence="10">
    <location>
        <begin position="195"/>
        <end position="289"/>
    </location>
</feature>